<dbReference type="AlphaFoldDB" id="A0ABD2QBQ8"/>
<dbReference type="Proteomes" id="UP001626550">
    <property type="component" value="Unassembled WGS sequence"/>
</dbReference>
<evidence type="ECO:0000313" key="2">
    <source>
        <dbReference type="Proteomes" id="UP001626550"/>
    </source>
</evidence>
<keyword evidence="2" id="KW-1185">Reference proteome</keyword>
<accession>A0ABD2QBQ8</accession>
<comment type="caution">
    <text evidence="1">The sequence shown here is derived from an EMBL/GenBank/DDBJ whole genome shotgun (WGS) entry which is preliminary data.</text>
</comment>
<reference evidence="1 2" key="1">
    <citation type="submission" date="2024-11" db="EMBL/GenBank/DDBJ databases">
        <title>Adaptive evolution of stress response genes in parasites aligns with host niche diversity.</title>
        <authorList>
            <person name="Hahn C."/>
            <person name="Resl P."/>
        </authorList>
    </citation>
    <scope>NUCLEOTIDE SEQUENCE [LARGE SCALE GENOMIC DNA]</scope>
    <source>
        <strain evidence="1">EGGRZ-B1_66</strain>
        <tissue evidence="1">Body</tissue>
    </source>
</reference>
<protein>
    <submittedName>
        <fullName evidence="1">Uncharacterized protein</fullName>
    </submittedName>
</protein>
<proteinExistence type="predicted"/>
<gene>
    <name evidence="1" type="ORF">Ciccas_005636</name>
</gene>
<dbReference type="EMBL" id="JBJKFK010000679">
    <property type="protein sequence ID" value="KAL3315726.1"/>
    <property type="molecule type" value="Genomic_DNA"/>
</dbReference>
<organism evidence="1 2">
    <name type="scientific">Cichlidogyrus casuarinus</name>
    <dbReference type="NCBI Taxonomy" id="1844966"/>
    <lineage>
        <taxon>Eukaryota</taxon>
        <taxon>Metazoa</taxon>
        <taxon>Spiralia</taxon>
        <taxon>Lophotrochozoa</taxon>
        <taxon>Platyhelminthes</taxon>
        <taxon>Monogenea</taxon>
        <taxon>Monopisthocotylea</taxon>
        <taxon>Dactylogyridea</taxon>
        <taxon>Ancyrocephalidae</taxon>
        <taxon>Cichlidogyrus</taxon>
    </lineage>
</organism>
<name>A0ABD2QBQ8_9PLAT</name>
<sequence length="644" mass="75476">MKLLPSINEFYDELARTHGPHYETLRDSPSKDIRDIIYYGFPTPKQMGYHPSLCQFHTNSSLNNVMFYADFPTIKDFKRWTIPCLPLLLTDMAFQKIFTPFHEWKFRYPYSEQDKKQLQHDFVKLFRVYIYDRWQYDKCKSSETRVQKNPPVVTMKETHISRMSDVCAIKKLGKDFHPFYMTGKDRINFYGIQFALTDSYMDKTPFQDEEVPIFPLESNTANPDVMQFCVEKFDEYYCIKRIKDDKYMLNKSLSSREVSRKFTLLITLINPNILVEGMKIAFKTKNNDKFSDEIELKHTCMNAMEFIYPGSFNGFLLRPPSGLTSLKDLRSLRVKAKLASLEQSLMVDLKIINLLENETFYCKSDFLPALHVDNQTYICPDDDFMREKVCVHEKTPNKKLLKPILVQRYELHIVRAEVATASLQPKNEENFKYPAYGGLKVILYNGNTVLDEALLVRLPCITDRMYFFEKVSKFKFYARSLSNITRLEIESDLKGIKSLFPVETIMLRRDRTEWIFFRVYKTTFRKIITLDHVAANKRDPFKCQRVYKNWEQFTASYTYAYCNTIKKFVHKGQDALGICPRLCAPRPGNPWVDALLAENKKSNIGLVKSLPESDAVTDVCSQIPFALPMTCKLVEAGIHENEYR</sequence>
<evidence type="ECO:0000313" key="1">
    <source>
        <dbReference type="EMBL" id="KAL3315726.1"/>
    </source>
</evidence>